<dbReference type="KEGG" id="gdi:GDI2833"/>
<dbReference type="Gene3D" id="3.40.50.980">
    <property type="match status" value="4"/>
</dbReference>
<evidence type="ECO:0000256" key="6">
    <source>
        <dbReference type="SAM" id="MobiDB-lite"/>
    </source>
</evidence>
<dbReference type="CDD" id="cd17643">
    <property type="entry name" value="A_NRPS_Cytc1-like"/>
    <property type="match status" value="1"/>
</dbReference>
<evidence type="ECO:0000256" key="3">
    <source>
        <dbReference type="ARBA" id="ARBA00022450"/>
    </source>
</evidence>
<dbReference type="SUPFAM" id="SSF53474">
    <property type="entry name" value="alpha/beta-Hydrolases"/>
    <property type="match status" value="1"/>
</dbReference>
<dbReference type="InterPro" id="IPR042099">
    <property type="entry name" value="ANL_N_sf"/>
</dbReference>
<proteinExistence type="inferred from homology"/>
<dbReference type="PANTHER" id="PTHR45527">
    <property type="entry name" value="NONRIBOSOMAL PEPTIDE SYNTHETASE"/>
    <property type="match status" value="1"/>
</dbReference>
<keyword evidence="3" id="KW-0596">Phosphopantetheine</keyword>
<dbReference type="Gene3D" id="2.30.38.10">
    <property type="entry name" value="Luciferase, Domain 3"/>
    <property type="match status" value="2"/>
</dbReference>
<dbReference type="InterPro" id="IPR045851">
    <property type="entry name" value="AMP-bd_C_sf"/>
</dbReference>
<keyword evidence="9" id="KW-1185">Reference proteome</keyword>
<dbReference type="FunFam" id="1.10.1200.10:FF:000005">
    <property type="entry name" value="Nonribosomal peptide synthetase 1"/>
    <property type="match status" value="1"/>
</dbReference>
<evidence type="ECO:0000256" key="4">
    <source>
        <dbReference type="ARBA" id="ARBA00022553"/>
    </source>
</evidence>
<dbReference type="InterPro" id="IPR020802">
    <property type="entry name" value="TesA-like"/>
</dbReference>
<dbReference type="GO" id="GO:0005737">
    <property type="term" value="C:cytoplasm"/>
    <property type="evidence" value="ECO:0007669"/>
    <property type="project" value="TreeGrafter"/>
</dbReference>
<dbReference type="InterPro" id="IPR020845">
    <property type="entry name" value="AMP-binding_CS"/>
</dbReference>
<dbReference type="InterPro" id="IPR023213">
    <property type="entry name" value="CAT-like_dom_sf"/>
</dbReference>
<feature type="domain" description="Carrier" evidence="7">
    <location>
        <begin position="1256"/>
        <end position="1330"/>
    </location>
</feature>
<dbReference type="GO" id="GO:0044550">
    <property type="term" value="P:secondary metabolite biosynthetic process"/>
    <property type="evidence" value="ECO:0007669"/>
    <property type="project" value="UniProtKB-ARBA"/>
</dbReference>
<dbReference type="CDD" id="cd17646">
    <property type="entry name" value="A_NRPS_AB3403-like"/>
    <property type="match status" value="1"/>
</dbReference>
<evidence type="ECO:0000259" key="7">
    <source>
        <dbReference type="PROSITE" id="PS50075"/>
    </source>
</evidence>
<dbReference type="PROSITE" id="PS50075">
    <property type="entry name" value="CARRIER"/>
    <property type="match status" value="3"/>
</dbReference>
<feature type="domain" description="Carrier" evidence="7">
    <location>
        <begin position="4123"/>
        <end position="4198"/>
    </location>
</feature>
<evidence type="ECO:0000313" key="8">
    <source>
        <dbReference type="EMBL" id="CAP56776.1"/>
    </source>
</evidence>
<dbReference type="Pfam" id="PF13193">
    <property type="entry name" value="AMP-binding_C"/>
    <property type="match status" value="3"/>
</dbReference>
<evidence type="ECO:0000313" key="9">
    <source>
        <dbReference type="Proteomes" id="UP000001176"/>
    </source>
</evidence>
<dbReference type="Pfam" id="PF00668">
    <property type="entry name" value="Condensation"/>
    <property type="match status" value="5"/>
</dbReference>
<comment type="cofactor">
    <cofactor evidence="1">
        <name>pantetheine 4'-phosphate</name>
        <dbReference type="ChEBI" id="CHEBI:47942"/>
    </cofactor>
</comment>
<evidence type="ECO:0000256" key="2">
    <source>
        <dbReference type="ARBA" id="ARBA00006432"/>
    </source>
</evidence>
<evidence type="ECO:0000256" key="1">
    <source>
        <dbReference type="ARBA" id="ARBA00001957"/>
    </source>
</evidence>
<dbReference type="InterPro" id="IPR001031">
    <property type="entry name" value="Thioesterase"/>
</dbReference>
<dbReference type="InterPro" id="IPR029058">
    <property type="entry name" value="AB_hydrolase_fold"/>
</dbReference>
<gene>
    <name evidence="8" type="ordered locus">GDI2833</name>
</gene>
<dbReference type="InterPro" id="IPR025110">
    <property type="entry name" value="AMP-bd_C"/>
</dbReference>
<dbReference type="CDD" id="cd19544">
    <property type="entry name" value="E-C_NRPS"/>
    <property type="match status" value="1"/>
</dbReference>
<dbReference type="Gene3D" id="1.10.1200.10">
    <property type="entry name" value="ACP-like"/>
    <property type="match status" value="2"/>
</dbReference>
<dbReference type="GO" id="GO:0031177">
    <property type="term" value="F:phosphopantetheine binding"/>
    <property type="evidence" value="ECO:0007669"/>
    <property type="project" value="InterPro"/>
</dbReference>
<reference evidence="8 9" key="1">
    <citation type="journal article" date="2009" name="BMC Genomics">
        <title>Complete genome sequence of the sugarcane nitrogen-fixing endophyte Gluconacetobacter diazotrophicus Pal5.</title>
        <authorList>
            <person name="Bertalan M."/>
            <person name="Albano R."/>
            <person name="Padua V."/>
            <person name="Rouws L."/>
            <person name="Rojas C."/>
            <person name="Hemerly A."/>
            <person name="Teixeira K."/>
            <person name="Schwab S."/>
            <person name="Araujo J."/>
            <person name="Oliveira A."/>
            <person name="Franca L."/>
            <person name="Magalhaes V."/>
            <person name="Alqueres S."/>
            <person name="Cardoso A."/>
            <person name="Almeida W."/>
            <person name="Loureiro M.M."/>
            <person name="Nogueira E."/>
            <person name="Cidade D."/>
            <person name="Oliveira D."/>
            <person name="Simao T."/>
            <person name="Macedo J."/>
            <person name="Valadao A."/>
            <person name="Dreschsel M."/>
            <person name="Freitas F."/>
            <person name="Vidal M."/>
            <person name="Guedes H."/>
            <person name="Rodrigues E."/>
            <person name="Meneses C."/>
            <person name="Brioso P."/>
            <person name="Pozzer L."/>
            <person name="Figueiredo D."/>
            <person name="Montano H."/>
            <person name="Junior J."/>
            <person name="Filho G."/>
            <person name="Flores V."/>
            <person name="Ferreira B."/>
            <person name="Branco A."/>
            <person name="Gonzalez P."/>
            <person name="Guillobel H."/>
            <person name="Lemos M."/>
            <person name="Seibel L."/>
            <person name="Macedo J."/>
            <person name="Alves-Ferreira M."/>
            <person name="Sachetto-Martins G."/>
            <person name="Coelho A."/>
            <person name="Santos E."/>
            <person name="Amaral G."/>
            <person name="Neves A."/>
            <person name="Pacheco A.B."/>
            <person name="Carvalho D."/>
            <person name="Lery L."/>
            <person name="Bisch P."/>
            <person name="Rossle S.C."/>
            <person name="Urmenyi T."/>
            <person name="Kruger W.V."/>
            <person name="Martins O."/>
            <person name="Baldani J.I."/>
            <person name="Ferreira P.C."/>
        </authorList>
    </citation>
    <scope>NUCLEOTIDE SEQUENCE [LARGE SCALE GENOMIC DNA]</scope>
    <source>
        <strain evidence="9">ATCC 49037 / DSM 5601 / CCUG 37298 / CIP 103539 / LMG 7603 / PAl5</strain>
    </source>
</reference>
<keyword evidence="4" id="KW-0597">Phosphoprotein</keyword>
<dbReference type="GO" id="GO:0016874">
    <property type="term" value="F:ligase activity"/>
    <property type="evidence" value="ECO:0007669"/>
    <property type="project" value="UniProtKB-KW"/>
</dbReference>
<dbReference type="Proteomes" id="UP000001176">
    <property type="component" value="Chromosome"/>
</dbReference>
<dbReference type="FunFam" id="3.30.559.30:FF:000001">
    <property type="entry name" value="Non-ribosomal peptide synthetase"/>
    <property type="match status" value="1"/>
</dbReference>
<dbReference type="CDD" id="cd05930">
    <property type="entry name" value="A_NRPS"/>
    <property type="match status" value="2"/>
</dbReference>
<dbReference type="SMART" id="SM00824">
    <property type="entry name" value="PKS_TE"/>
    <property type="match status" value="1"/>
</dbReference>
<dbReference type="FunFam" id="1.10.1200.10:FF:000016">
    <property type="entry name" value="Non-ribosomal peptide synthase"/>
    <property type="match status" value="2"/>
</dbReference>
<dbReference type="FunFam" id="2.30.38.10:FF:000001">
    <property type="entry name" value="Non-ribosomal peptide synthetase PvdI"/>
    <property type="match status" value="4"/>
</dbReference>
<dbReference type="InterPro" id="IPR010071">
    <property type="entry name" value="AA_adenyl_dom"/>
</dbReference>
<dbReference type="Pfam" id="PF00550">
    <property type="entry name" value="PP-binding"/>
    <property type="match status" value="3"/>
</dbReference>
<protein>
    <submittedName>
        <fullName evidence="8">Putative nonribosomal peptide synthetases (NPRS)</fullName>
    </submittedName>
</protein>
<organism evidence="8 9">
    <name type="scientific">Gluconacetobacter diazotrophicus (strain ATCC 49037 / DSM 5601 / CCUG 37298 / CIP 103539 / LMG 7603 / PAl5)</name>
    <dbReference type="NCBI Taxonomy" id="272568"/>
    <lineage>
        <taxon>Bacteria</taxon>
        <taxon>Pseudomonadati</taxon>
        <taxon>Pseudomonadota</taxon>
        <taxon>Alphaproteobacteria</taxon>
        <taxon>Acetobacterales</taxon>
        <taxon>Acetobacteraceae</taxon>
        <taxon>Gluconacetobacter</taxon>
    </lineage>
</organism>
<dbReference type="Gene3D" id="3.30.559.10">
    <property type="entry name" value="Chloramphenicol acetyltransferase-like domain"/>
    <property type="match status" value="3"/>
</dbReference>
<dbReference type="EMBL" id="AM889285">
    <property type="protein sequence ID" value="CAP56776.1"/>
    <property type="molecule type" value="Genomic_DNA"/>
</dbReference>
<dbReference type="PROSITE" id="PS00012">
    <property type="entry name" value="PHOSPHOPANTETHEINE"/>
    <property type="match status" value="2"/>
</dbReference>
<dbReference type="NCBIfam" id="TIGR01733">
    <property type="entry name" value="AA-adenyl-dom"/>
    <property type="match status" value="4"/>
</dbReference>
<dbReference type="Gene3D" id="3.40.50.12780">
    <property type="entry name" value="N-terminal domain of ligase-like"/>
    <property type="match status" value="3"/>
</dbReference>
<dbReference type="InterPro" id="IPR000873">
    <property type="entry name" value="AMP-dep_synth/lig_dom"/>
</dbReference>
<dbReference type="FunFam" id="3.40.50.12780:FF:000012">
    <property type="entry name" value="Non-ribosomal peptide synthetase"/>
    <property type="match status" value="4"/>
</dbReference>
<dbReference type="SUPFAM" id="SSF47336">
    <property type="entry name" value="ACP-like"/>
    <property type="match status" value="3"/>
</dbReference>
<dbReference type="Pfam" id="PF00501">
    <property type="entry name" value="AMP-binding"/>
    <property type="match status" value="5"/>
</dbReference>
<dbReference type="NCBIfam" id="NF003417">
    <property type="entry name" value="PRK04813.1"/>
    <property type="match status" value="5"/>
</dbReference>
<dbReference type="Gene3D" id="3.30.300.30">
    <property type="match status" value="4"/>
</dbReference>
<feature type="domain" description="Carrier" evidence="7">
    <location>
        <begin position="3057"/>
        <end position="3132"/>
    </location>
</feature>
<dbReference type="InterPro" id="IPR001242">
    <property type="entry name" value="Condensation_dom"/>
</dbReference>
<dbReference type="CDD" id="cd19540">
    <property type="entry name" value="LCL_NRPS-like"/>
    <property type="match status" value="1"/>
</dbReference>
<keyword evidence="5" id="KW-0436">Ligase</keyword>
<sequence length="4453" mass="486074">MWLSTVLQPEQTYNIAGFLEIRGKIEPEIFRQACHRVTSEATAVRARFVETESGIIQSFQNASSLKYHYADLSDRDDADQFVRTWMDADARNTCDPEEDRLYTLNLFRIARERFIFYQRYHHLLMDGQSIGLISGRLAELYRAYAANEPTPTPWFGDFFSFLSADAAYHQSNAETAGRAFWRDYLAGWEYPGALLDGLPTTGIAEHQRRFTLSTAERVAFVDLVRRLGSQFSTGTIACVMVFLHRISGFDDIAISMPVTGRTRETRTMPGFVSNVVPLRTTFTPSTTFADVVRNVARHTRRILRHSRVRGERIARDMLPKGIHSFGPSVNVIDFDNRVKFGGEESIGRTLISGPHEDYAITFCRYPSLDGTDFEIIIDSARWPNAGHRIASLERIFRSVIRQIIARPNACIADIDVLDPNERTLLLETWNEVAAPLAPDLCLHEAFEEQVARDPAAIALTFGQQTVTYGELNTRANRLAHHLIALGIEPDMRVGLCAARSIEMVVGLLAILKAGGAYVPLDPAAASSRLGLILADAAPEVVILDPAGRNALGAETLDGLTVIDLHADRGDWTSRPDTNPDTRQSDFVPKNRSPYCSPGVREPKHSPHYGHQDMPFEKLVEVLNPARAQNHHPLFQVMLALENTAETHIALPALDVAYLPAETASAKFDLTFTFAENGSALDGEIEYDTDLFDQASVERIAQRLQRVLDAMAQSADTHIADIDVLDPNERILLLETWNETSYPVQFATLPELFEQQVQRTPEAIALRCGSSALSYLELNTRANQIAYGLISRGIGPEDRVALCLPPSNELIIALLGIVKAGAAYVPLDPNYPPDRLQFIIADCAPDAIITAESAVRKGGFSSDHRILFPDSPELMPRSDIRIEISPDNSSRIAELSVQNAAYIIYTSGSTGTPKGVVVTHRGLASHTACQRHRFNLGTDSRVLLFASINFDSSVGQICSALLTGGTLVVVDRRDLLDRGQFTDLLHRYAINYLDTTPAFLANISPHDVPEDCVINVGGEALSLDLATIWFQRHQLFNSYGPTETTVDAIVSKRIKDARQALAIGRPVFNARIYILDAGRRPAPLGVAGELYIGGAGVARGYLNRPDLTAERFLDDPFSPEPGARMYRTGDLARYLPDGNIEFLGRADQQVKIRGFRIEPGEIEARLGEQPGIRAAAVIAREDSPGDKRLVGYVVPDDDAALEPAALRRALGAVLPDYMVPAAILVLDALPLTPNGKLDRKALPAPDDSAFDRSEYVAPEGDAEMALAAIWQDLLGLSRVGRYDNFFELGGHSLLAVQMMERLRRIGLATQVRTLFGAPVLADLARCLGDSHIVVTPPNLIPYGTDAITPDMLPLIDLDQAEINRIGALVPGGIGNIQDIYALTPLQDGILFHHLLAERGDPYLLAGQMAFADREKLDHYLETIQTIVDRHDVLRTCFIWEGISNAAQVVLREANLSVTELKLDPTDGPVTDQLVRRFDPRVSRIDLGQPPLLRFAIARDEPNDRWILVEQLHHLIGDHSTLDVMNAEVLALLSQRPDALAPPQPFRNLVAQTRLGVPQAEHEAFFRDMLADMDEPTLPFGLADVHLDGAETAEATRMLPQALNDRLRHQARRLGVSLASLCHLAWGRVIAATSGRQDVVFGTVLFGRMDAGTGADRAMGLFINTLPLRLKLEAAGTEQGVRDTHAALAGLLRHEHASLSLARQCSAVPPATPLFSALLNYRHNQNIDRSADAFATLLDGVEFLGADERTNYPVTLSVEDFGTSLGLTTQVVAPLDPERICGYMQRALEGMLEALENNPQTPIERIDVLDPNERTLLLETWNDTAAPYPANFCIHQMVERQVYATPGATAVVCGEDSITYADLNARANRLAHHLIALGVQPDQPVAICLDRSVAMVVGLLAILKAGGAYLPLDPAYPTARLCQILDDARPAILLLDDTGRRAVGDHARDRIRIIDLHADAATWHTRSDTDPDPRQLGLTSRNVAYVIYTSGSTGVPKGVPNEHRALINRLTWMQNAYCLIASDAVLQKTSFGFDVSVWEFFWTLMAGARMVLAAPNGQKDAAYLSSLIEQQQVTTLHFVPSMLELFLEEGKPEQCGSLRRVICSGEALPAGVLQRCHSLLPDAGIHNLYGPTEAAIDVTAWSCLGDVGALSSVPIGRPIANTRIYILDNGQQLVPGGVAGELYIGGAGVARGYLNRPDLTAERFLDDPFSPEPGARMYRTGDLARYLPDGNIEFLGRADQQVKIRGFRIEPGEIEARLGEQPGIRAAAVIAREDSPGDKRLVGYVVPDDTPPGPATCAGIHILINQLVPPRMRAARRLHALARRSGASLFMVLQAGLAILLGKLGAGDDIAIGSPIAGRTESALDDLVGFFVNTLVLRTDLAGNPTVAELLARVRETSLAAYGHQDMPFEKLVEVLNPARAQNHHPLFQVMLALENTAETHIALPALDVAYLPAETASAKFDLTFTFAENGSALDGEIEYDTDLFDQASVERIAQRLQRVLDAMAQSADTHIADIDVLDPNERTLLLETWNEVAAPLAPDLCLHEAFEEQVARDPAAIALTFGQQTVTYGELNTRANRLAHHLIALGIEPDMRVGLCAARSIEMVVGLLAILKAGGAYVPLDPAAASSRLGLILADAAPEVVILDPAGRNALGAETLDGLTVIDLHADRGDWTSRPDTNPDTRTIGLRPENLAYIIYTSGSTGTPKGVMVEHAQVARLFDSTQAWFGFDAQDVWCLFHSFAFDFSVWELWGALRHGGRLVVVPHAVARSAAEFHRLVCEQGVTVLNQTPSAFKAFIDAQAEDGLTDQLRYVIFGGEALEPSMLRKWYAVRPDDAPRLVNMYGITETTVHVTYRPLTADDAEQTGSPIGCRIPDLRVYILDNYGQPVPLGMVGELYVGGAGVARGYLNRPDLTAERFLDDPFSPEPGARMYRTGDLARYLPDGNIEFLGRADQQVKIRGFRIEPGEIEARLGEQPGIRAAAVIAREDSPGDKRLVGYVVPDDDAALEPAALRRALGAVLPDYMVPAAILVLDALPLTPNGKLDRKALPAPDFTPAGDGRAPRTPQEAVLAALFAEILGVDRVGIDDSFFDLGGHSLLATRLVSRIRATLGADLPIRALFEAPTVTGLSERIDAGRGQSSRPALAPMARPPVLPLSFAQQRLWFLYQLEGPSPTYNMPLSLRLDGPLDVVAMQAALRDVVARHESLRTLFPEIDGIACQQILEPEDPRCRVPLDIREVDQTSLTPALAAEAARPIDVGAEPPIRATLFRLAPERHVMLVLLHHIASDGWSMTPFARDLARAYEARLAGRAPDLAPLPVQYADYTLWQRDLLGDAADPDSLFHQQVAYWRDALAGLPACIELPTDRPRPAVSSYRGAIMPVRLDAALRDRLHALARRSGASLFMVLQAGLAILLGKLGAGDDIAIGSPIAGRTESALDDLVGFFVNTLVLRTDLAGNPTVAELLARVRETSLAAYGHQDMPFEKLVEVLNPARAQNHHPLFQVMLALENTAETHIALPALDVAYLPAETASAKFDLTFTFAENGSALDGEIEYDTDLFDQASVERIAQRLQRVLDAMAQSADTHIADIDVLDPNERILLLETWNNTAAPYPADLCLHQMVEAQVCAAPDTTAVLCGDDTLTYADLNARANRLAHHLIALGVQPDQPVAICLDRSVAMVVGLLAILKAGGAYLPLDPAYPTARLCQILDDARPAILLLDDTGRRAVGDHARDRIRIIDLHADAATWHTRSDTDPDPRQLGLTSRNVAYVIYTSGSTGVPKGVAVEHRNIVNHTAWQTRIFGFDATDRVLQRTSISFDAAGWEVWTPLACGAATILYPGTNADGLSRIFEYAASMRVTTLQGVPSFFSAINTADAVGSWETLRYVFCGGEEADLKTVYELEEKLRAPFFNLYGPTETTIDALFWPFKKDGSLSRKAPIGRPVANTRIYILDNGQQLVPGGVAGELYIGGAGVARGYLNRPDLTAERFLDDPFSPEPGARMYRTGDLARYLPDGNIEFLGRADQQVKIRGFRIEPGEIEARLGEQPGIRAAAVIAREDSPGDKRLVGYVVPDDDAALEPAALRRALGAVLPDYMVPAAILVLDALPLTPNGKLDRKALPAPDFTPAGDGRAPRTPQEAVLAALFAEILGVDRVGIDDSFFDLGGHSLLATRLVSRIRATLDVDLPIRALFEVPTVAGLSGRIDDGHDAGGSNLIALRKSGSLSPLFCLHGGFGLPWPYRNLLSNIDADRPVYAFQARGFEDGEVLPACMEDLASDYVAQIRNVQPQGPYHLLGWSFGAVAAHAIATRLQGHGENVAILHLLDGYPVDDIDKQTAREDREFTIAIKALMREYGIENVDAQMETKMAQVFRNNTMIMYAYHPDIFDGDIHLLRAVPDGSQPPDETTSLWLPYASGSVRITDIDATHSQMLAPVPARTIANAIQGTLDGDHTLETLFAPRRGYQ</sequence>
<dbReference type="GO" id="GO:0043041">
    <property type="term" value="P:amino acid activation for nonribosomal peptide biosynthetic process"/>
    <property type="evidence" value="ECO:0007669"/>
    <property type="project" value="TreeGrafter"/>
</dbReference>
<dbReference type="Gene3D" id="3.40.50.1820">
    <property type="entry name" value="alpha/beta hydrolase"/>
    <property type="match status" value="1"/>
</dbReference>
<dbReference type="Pfam" id="PF00975">
    <property type="entry name" value="Thioesterase"/>
    <property type="match status" value="1"/>
</dbReference>
<dbReference type="FunFam" id="3.30.300.30:FF:000010">
    <property type="entry name" value="Enterobactin synthetase component F"/>
    <property type="match status" value="3"/>
</dbReference>
<dbReference type="PANTHER" id="PTHR45527:SF14">
    <property type="entry name" value="PLIPASTATIN SYNTHASE SUBUNIT B"/>
    <property type="match status" value="1"/>
</dbReference>
<dbReference type="SUPFAM" id="SSF52777">
    <property type="entry name" value="CoA-dependent acyltransferases"/>
    <property type="match status" value="8"/>
</dbReference>
<feature type="region of interest" description="Disordered" evidence="6">
    <location>
        <begin position="568"/>
        <end position="606"/>
    </location>
</feature>
<dbReference type="InterPro" id="IPR009081">
    <property type="entry name" value="PP-bd_ACP"/>
</dbReference>
<dbReference type="PROSITE" id="PS00455">
    <property type="entry name" value="AMP_BINDING"/>
    <property type="match status" value="4"/>
</dbReference>
<dbReference type="InterPro" id="IPR006162">
    <property type="entry name" value="Ppantetheine_attach_site"/>
</dbReference>
<name>A9HQQ0_GLUDA</name>
<dbReference type="SMART" id="SM00823">
    <property type="entry name" value="PKS_PP"/>
    <property type="match status" value="3"/>
</dbReference>
<dbReference type="Gene3D" id="3.30.559.30">
    <property type="entry name" value="Nonribosomal peptide synthetase, condensation domain"/>
    <property type="match status" value="5"/>
</dbReference>
<accession>A9HQQ0</accession>
<dbReference type="SUPFAM" id="SSF56801">
    <property type="entry name" value="Acetyl-CoA synthetase-like"/>
    <property type="match status" value="5"/>
</dbReference>
<dbReference type="FunFam" id="3.40.50.980:FF:000001">
    <property type="entry name" value="Non-ribosomal peptide synthetase"/>
    <property type="match status" value="4"/>
</dbReference>
<dbReference type="InterPro" id="IPR020806">
    <property type="entry name" value="PKS_PP-bd"/>
</dbReference>
<evidence type="ECO:0000256" key="5">
    <source>
        <dbReference type="ARBA" id="ARBA00022598"/>
    </source>
</evidence>
<comment type="similarity">
    <text evidence="2">Belongs to the ATP-dependent AMP-binding enzyme family.</text>
</comment>
<dbReference type="GO" id="GO:0072330">
    <property type="term" value="P:monocarboxylic acid biosynthetic process"/>
    <property type="evidence" value="ECO:0007669"/>
    <property type="project" value="UniProtKB-ARBA"/>
</dbReference>
<dbReference type="InterPro" id="IPR036736">
    <property type="entry name" value="ACP-like_sf"/>
</dbReference>
<dbReference type="FunFam" id="3.40.50.980:FF:000002">
    <property type="entry name" value="Enterobactin synthetase component F"/>
    <property type="match status" value="2"/>
</dbReference>
<feature type="compositionally biased region" description="Basic and acidic residues" evidence="6">
    <location>
        <begin position="568"/>
        <end position="583"/>
    </location>
</feature>